<sequence length="73" mass="8107">MTDHTETMQIRVNGEAREVRTGITAAELLEELDLAGRRLALEVNEAIVPRSRFEQHRLQPGDRVEVVQAIGGG</sequence>
<gene>
    <name evidence="1" type="ORF">DFR31_2672</name>
</gene>
<dbReference type="AlphaFoldDB" id="A0A498BSL6"/>
<dbReference type="PANTHER" id="PTHR34472">
    <property type="entry name" value="SULFUR CARRIER PROTEIN THIS"/>
    <property type="match status" value="1"/>
</dbReference>
<comment type="caution">
    <text evidence="1">The sequence shown here is derived from an EMBL/GenBank/DDBJ whole genome shotgun (WGS) entry which is preliminary data.</text>
</comment>
<dbReference type="NCBIfam" id="TIGR01683">
    <property type="entry name" value="thiS"/>
    <property type="match status" value="1"/>
</dbReference>
<accession>A0A498BSL6</accession>
<dbReference type="CDD" id="cd00565">
    <property type="entry name" value="Ubl_ThiS"/>
    <property type="match status" value="1"/>
</dbReference>
<dbReference type="Gene3D" id="3.10.20.30">
    <property type="match status" value="1"/>
</dbReference>
<evidence type="ECO:0000313" key="1">
    <source>
        <dbReference type="EMBL" id="RLK46542.1"/>
    </source>
</evidence>
<keyword evidence="2" id="KW-1185">Reference proteome</keyword>
<dbReference type="Pfam" id="PF02597">
    <property type="entry name" value="ThiS"/>
    <property type="match status" value="1"/>
</dbReference>
<dbReference type="PANTHER" id="PTHR34472:SF1">
    <property type="entry name" value="SULFUR CARRIER PROTEIN THIS"/>
    <property type="match status" value="1"/>
</dbReference>
<evidence type="ECO:0000313" key="2">
    <source>
        <dbReference type="Proteomes" id="UP000275461"/>
    </source>
</evidence>
<reference evidence="1 2" key="1">
    <citation type="submission" date="2018-10" db="EMBL/GenBank/DDBJ databases">
        <title>Genomic Encyclopedia of Type Strains, Phase IV (KMG-IV): sequencing the most valuable type-strain genomes for metagenomic binning, comparative biology and taxonomic classification.</title>
        <authorList>
            <person name="Goeker M."/>
        </authorList>
    </citation>
    <scope>NUCLEOTIDE SEQUENCE [LARGE SCALE GENOMIC DNA]</scope>
    <source>
        <strain evidence="1 2">DSM 12769</strain>
    </source>
</reference>
<dbReference type="SUPFAM" id="SSF54285">
    <property type="entry name" value="MoaD/ThiS"/>
    <property type="match status" value="1"/>
</dbReference>
<dbReference type="InterPro" id="IPR003749">
    <property type="entry name" value="ThiS/MoaD-like"/>
</dbReference>
<dbReference type="InterPro" id="IPR012675">
    <property type="entry name" value="Beta-grasp_dom_sf"/>
</dbReference>
<proteinExistence type="predicted"/>
<dbReference type="EMBL" id="RCDA01000006">
    <property type="protein sequence ID" value="RLK46542.1"/>
    <property type="molecule type" value="Genomic_DNA"/>
</dbReference>
<dbReference type="InterPro" id="IPR016155">
    <property type="entry name" value="Mopterin_synth/thiamin_S_b"/>
</dbReference>
<dbReference type="Proteomes" id="UP000275461">
    <property type="component" value="Unassembled WGS sequence"/>
</dbReference>
<organism evidence="1 2">
    <name type="scientific">Alkalispirillum mobile</name>
    <dbReference type="NCBI Taxonomy" id="85925"/>
    <lineage>
        <taxon>Bacteria</taxon>
        <taxon>Pseudomonadati</taxon>
        <taxon>Pseudomonadota</taxon>
        <taxon>Gammaproteobacteria</taxon>
        <taxon>Chromatiales</taxon>
        <taxon>Ectothiorhodospiraceae</taxon>
        <taxon>Alkalispirillum</taxon>
    </lineage>
</organism>
<name>A0A498BSL6_9GAMM</name>
<dbReference type="InterPro" id="IPR010035">
    <property type="entry name" value="Thi_S"/>
</dbReference>
<protein>
    <submittedName>
        <fullName evidence="1">Sulfur carrier protein ThiS</fullName>
    </submittedName>
</protein>